<accession>A0A8J7TD65</accession>
<evidence type="ECO:0000313" key="11">
    <source>
        <dbReference type="EMBL" id="MBN3318521.1"/>
    </source>
</evidence>
<dbReference type="InterPro" id="IPR050457">
    <property type="entry name" value="ZnFinger_BTB_dom_contain"/>
</dbReference>
<dbReference type="PROSITE" id="PS00028">
    <property type="entry name" value="ZINC_FINGER_C2H2_1"/>
    <property type="match status" value="4"/>
</dbReference>
<dbReference type="SMART" id="SM00225">
    <property type="entry name" value="BTB"/>
    <property type="match status" value="1"/>
</dbReference>
<comment type="caution">
    <text evidence="11">The sequence shown here is derived from an EMBL/GenBank/DDBJ whole genome shotgun (WGS) entry which is preliminary data.</text>
</comment>
<feature type="domain" description="C2H2-type" evidence="10">
    <location>
        <begin position="697"/>
        <end position="724"/>
    </location>
</feature>
<dbReference type="PANTHER" id="PTHR46105:SF25">
    <property type="entry name" value="ZGC:110075 PROTEIN"/>
    <property type="match status" value="1"/>
</dbReference>
<dbReference type="GO" id="GO:0000981">
    <property type="term" value="F:DNA-binding transcription factor activity, RNA polymerase II-specific"/>
    <property type="evidence" value="ECO:0007669"/>
    <property type="project" value="TreeGrafter"/>
</dbReference>
<evidence type="ECO:0000256" key="1">
    <source>
        <dbReference type="ARBA" id="ARBA00004123"/>
    </source>
</evidence>
<dbReference type="GO" id="GO:0008270">
    <property type="term" value="F:zinc ion binding"/>
    <property type="evidence" value="ECO:0007669"/>
    <property type="project" value="UniProtKB-KW"/>
</dbReference>
<reference evidence="11" key="1">
    <citation type="journal article" date="2021" name="Cell">
        <title>Tracing the genetic footprints of vertebrate landing in non-teleost ray-finned fishes.</title>
        <authorList>
            <person name="Bi X."/>
            <person name="Wang K."/>
            <person name="Yang L."/>
            <person name="Pan H."/>
            <person name="Jiang H."/>
            <person name="Wei Q."/>
            <person name="Fang M."/>
            <person name="Yu H."/>
            <person name="Zhu C."/>
            <person name="Cai Y."/>
            <person name="He Y."/>
            <person name="Gan X."/>
            <person name="Zeng H."/>
            <person name="Yu D."/>
            <person name="Zhu Y."/>
            <person name="Jiang H."/>
            <person name="Qiu Q."/>
            <person name="Yang H."/>
            <person name="Zhang Y.E."/>
            <person name="Wang W."/>
            <person name="Zhu M."/>
            <person name="He S."/>
            <person name="Zhang G."/>
        </authorList>
    </citation>
    <scope>NUCLEOTIDE SEQUENCE</scope>
    <source>
        <strain evidence="11">Allg_001</strain>
    </source>
</reference>
<feature type="region of interest" description="Disordered" evidence="8">
    <location>
        <begin position="364"/>
        <end position="416"/>
    </location>
</feature>
<evidence type="ECO:0000259" key="9">
    <source>
        <dbReference type="PROSITE" id="PS50097"/>
    </source>
</evidence>
<comment type="subcellular location">
    <subcellularLocation>
        <location evidence="1">Nucleus</location>
    </subcellularLocation>
</comment>
<dbReference type="SUPFAM" id="SSF57667">
    <property type="entry name" value="beta-beta-alpha zinc fingers"/>
    <property type="match status" value="2"/>
</dbReference>
<dbReference type="InterPro" id="IPR011333">
    <property type="entry name" value="SKP1/BTB/POZ_sf"/>
</dbReference>
<dbReference type="FunFam" id="3.30.710.10:FF:000025">
    <property type="entry name" value="B-cell lymphoma 6 protein-like"/>
    <property type="match status" value="1"/>
</dbReference>
<dbReference type="InterPro" id="IPR036236">
    <property type="entry name" value="Znf_C2H2_sf"/>
</dbReference>
<dbReference type="FunFam" id="3.30.160.60:FF:002878">
    <property type="entry name" value="Zinc finger protein 652"/>
    <property type="match status" value="1"/>
</dbReference>
<evidence type="ECO:0000256" key="6">
    <source>
        <dbReference type="ARBA" id="ARBA00023242"/>
    </source>
</evidence>
<dbReference type="Pfam" id="PF00651">
    <property type="entry name" value="BTB"/>
    <property type="match status" value="1"/>
</dbReference>
<keyword evidence="4 7" id="KW-0863">Zinc-finger</keyword>
<dbReference type="FunFam" id="3.30.160.60:FF:000536">
    <property type="entry name" value="hypermethylated in cancer 2 protein-like"/>
    <property type="match status" value="1"/>
</dbReference>
<name>A0A8J7TD65_ATRSP</name>
<feature type="non-terminal residue" evidence="11">
    <location>
        <position position="772"/>
    </location>
</feature>
<evidence type="ECO:0000256" key="8">
    <source>
        <dbReference type="SAM" id="MobiDB-lite"/>
    </source>
</evidence>
<dbReference type="SUPFAM" id="SSF54695">
    <property type="entry name" value="POZ domain"/>
    <property type="match status" value="1"/>
</dbReference>
<feature type="domain" description="C2H2-type" evidence="10">
    <location>
        <begin position="618"/>
        <end position="645"/>
    </location>
</feature>
<feature type="compositionally biased region" description="Basic and acidic residues" evidence="8">
    <location>
        <begin position="282"/>
        <end position="291"/>
    </location>
</feature>
<proteinExistence type="predicted"/>
<dbReference type="Proteomes" id="UP000736164">
    <property type="component" value="Unassembled WGS sequence"/>
</dbReference>
<dbReference type="Gene3D" id="3.30.710.10">
    <property type="entry name" value="Potassium Channel Kv1.1, Chain A"/>
    <property type="match status" value="1"/>
</dbReference>
<dbReference type="InterPro" id="IPR013087">
    <property type="entry name" value="Znf_C2H2_type"/>
</dbReference>
<sequence>MSSRSAAEGYAAEEQRSGSAGAEGYVKEFTRHSNDVLLNLNELRHRQILTDATLVVGTTKLRAHCAVLIACSGFFYSLFSRRGSAELSVLTLPATLDVGAISLLLDFMYTSRLPLSRHTVGAVLTAATYLQMEHVADTCRAFILARHQKRLRIKISSAIQSKINRVRMNRQAGALIVSASLFKRDPSAVALENMAMHPRSPGLDSSGALQVPAGGAYPYSASGRGMGLAAQANSVPAPSSAQHTLSSQPQEGAPLGQHKDITRGLCDSWALRGPGSCLNSEPRPEGVKMEAESSGSPSPAPDSPARSSCHPNSPSEASGCGSQTPHPPLAAQSDSRPNPDPKACNWKKYKFIVLNPLCTRTAVKEEEPEEEAGVKEGAEPYSHTPTSPDRTTSSDSPAQEAGKMEEGVQPDRSPVSTAWLGSFSHTPKTLSVNKTLPPVLTVYMDLLVSTCVHWLVNQASLSVLKSSTGLTLSLTFEDCNLPGRSSADRLQKSRHLISPLESVFVSSWSDKLLAACPRCQVCQQSFQSLAHLCRHMLGSHPGEDLPVPPPLLPEGTQVGGANSCSLCHRPCPLEQASPGHPLRYHGDDRQENKCCCSGLRYRGNLGGAKSIHTGEKPYRCSVCGAQFNRPANLKTHSRIHSGEKPYRCDTCGARFVQYVQMLLCVCGSCISHARCAVSIQVAHLRAHVLIHTGEKPYPCETCGTRFRHLQTLKSHIRIHTGEKPYTCEKCDLHFRHKSQLRLHLRQKHGAVTNTKIRYKVLSDPYRTILETC</sequence>
<feature type="region of interest" description="Disordered" evidence="8">
    <location>
        <begin position="273"/>
        <end position="341"/>
    </location>
</feature>
<feature type="compositionally biased region" description="Low complexity" evidence="8">
    <location>
        <begin position="292"/>
        <end position="308"/>
    </location>
</feature>
<keyword evidence="2" id="KW-0479">Metal-binding</keyword>
<dbReference type="PROSITE" id="PS50097">
    <property type="entry name" value="BTB"/>
    <property type="match status" value="1"/>
</dbReference>
<feature type="compositionally biased region" description="Polar residues" evidence="8">
    <location>
        <begin position="231"/>
        <end position="250"/>
    </location>
</feature>
<keyword evidence="5" id="KW-0862">Zinc</keyword>
<evidence type="ECO:0000259" key="10">
    <source>
        <dbReference type="PROSITE" id="PS50157"/>
    </source>
</evidence>
<dbReference type="AlphaFoldDB" id="A0A8J7TD65"/>
<feature type="non-terminal residue" evidence="11">
    <location>
        <position position="1"/>
    </location>
</feature>
<dbReference type="InterPro" id="IPR000210">
    <property type="entry name" value="BTB/POZ_dom"/>
</dbReference>
<keyword evidence="3" id="KW-0677">Repeat</keyword>
<keyword evidence="6" id="KW-0539">Nucleus</keyword>
<feature type="domain" description="C2H2-type" evidence="10">
    <location>
        <begin position="725"/>
        <end position="748"/>
    </location>
</feature>
<evidence type="ECO:0000256" key="7">
    <source>
        <dbReference type="PROSITE-ProRule" id="PRU00042"/>
    </source>
</evidence>
<dbReference type="FunFam" id="3.30.160.60:FF:000105">
    <property type="entry name" value="B-cell CLL/lymphoma 6, member B"/>
    <property type="match status" value="1"/>
</dbReference>
<evidence type="ECO:0000313" key="12">
    <source>
        <dbReference type="Proteomes" id="UP000736164"/>
    </source>
</evidence>
<keyword evidence="12" id="KW-1185">Reference proteome</keyword>
<dbReference type="Gene3D" id="3.30.160.60">
    <property type="entry name" value="Classic Zinc Finger"/>
    <property type="match status" value="4"/>
</dbReference>
<evidence type="ECO:0000256" key="2">
    <source>
        <dbReference type="ARBA" id="ARBA00022723"/>
    </source>
</evidence>
<dbReference type="PANTHER" id="PTHR46105">
    <property type="entry name" value="AGAP004733-PA"/>
    <property type="match status" value="1"/>
</dbReference>
<dbReference type="GO" id="GO:0000978">
    <property type="term" value="F:RNA polymerase II cis-regulatory region sequence-specific DNA binding"/>
    <property type="evidence" value="ECO:0007669"/>
    <property type="project" value="TreeGrafter"/>
</dbReference>
<feature type="compositionally biased region" description="Polar residues" evidence="8">
    <location>
        <begin position="309"/>
        <end position="324"/>
    </location>
</feature>
<feature type="compositionally biased region" description="Low complexity" evidence="8">
    <location>
        <begin position="384"/>
        <end position="397"/>
    </location>
</feature>
<evidence type="ECO:0000256" key="4">
    <source>
        <dbReference type="ARBA" id="ARBA00022771"/>
    </source>
</evidence>
<dbReference type="EMBL" id="JAAWVO010040204">
    <property type="protein sequence ID" value="MBN3318521.1"/>
    <property type="molecule type" value="Genomic_DNA"/>
</dbReference>
<evidence type="ECO:0000256" key="5">
    <source>
        <dbReference type="ARBA" id="ARBA00022833"/>
    </source>
</evidence>
<protein>
    <submittedName>
        <fullName evidence="11">BCL6 protein</fullName>
    </submittedName>
</protein>
<dbReference type="PROSITE" id="PS50157">
    <property type="entry name" value="ZINC_FINGER_C2H2_2"/>
    <property type="match status" value="4"/>
</dbReference>
<feature type="domain" description="C2H2-type" evidence="10">
    <location>
        <begin position="517"/>
        <end position="545"/>
    </location>
</feature>
<feature type="region of interest" description="Disordered" evidence="8">
    <location>
        <begin position="230"/>
        <end position="259"/>
    </location>
</feature>
<dbReference type="Pfam" id="PF00096">
    <property type="entry name" value="zf-C2H2"/>
    <property type="match status" value="3"/>
</dbReference>
<organism evidence="11 12">
    <name type="scientific">Atractosteus spatula</name>
    <name type="common">Alligator gar</name>
    <name type="synonym">Lepisosteus spatula</name>
    <dbReference type="NCBI Taxonomy" id="7917"/>
    <lineage>
        <taxon>Eukaryota</taxon>
        <taxon>Metazoa</taxon>
        <taxon>Chordata</taxon>
        <taxon>Craniata</taxon>
        <taxon>Vertebrata</taxon>
        <taxon>Euteleostomi</taxon>
        <taxon>Actinopterygii</taxon>
        <taxon>Neopterygii</taxon>
        <taxon>Holostei</taxon>
        <taxon>Semionotiformes</taxon>
        <taxon>Lepisosteidae</taxon>
        <taxon>Atractosteus</taxon>
    </lineage>
</organism>
<feature type="domain" description="BTB" evidence="9">
    <location>
        <begin position="50"/>
        <end position="117"/>
    </location>
</feature>
<dbReference type="SMART" id="SM00355">
    <property type="entry name" value="ZnF_C2H2"/>
    <property type="match status" value="4"/>
</dbReference>
<evidence type="ECO:0000256" key="3">
    <source>
        <dbReference type="ARBA" id="ARBA00022737"/>
    </source>
</evidence>
<gene>
    <name evidence="11" type="primary">Bcl6_1</name>
    <name evidence="11" type="ORF">GTO95_0006199</name>
</gene>